<dbReference type="CDD" id="cd02062">
    <property type="entry name" value="Nitro_FMN_reductase"/>
    <property type="match status" value="1"/>
</dbReference>
<comment type="similarity">
    <text evidence="1">Belongs to the nitroreductase family.</text>
</comment>
<gene>
    <name evidence="4" type="ORF">ENV30_01435</name>
</gene>
<dbReference type="InterPro" id="IPR029479">
    <property type="entry name" value="Nitroreductase"/>
</dbReference>
<evidence type="ECO:0000313" key="4">
    <source>
        <dbReference type="EMBL" id="HGI29964.1"/>
    </source>
</evidence>
<dbReference type="EMBL" id="DTFV01000027">
    <property type="protein sequence ID" value="HGI29964.1"/>
    <property type="molecule type" value="Genomic_DNA"/>
</dbReference>
<dbReference type="SUPFAM" id="SSF55469">
    <property type="entry name" value="FMN-dependent nitroreductase-like"/>
    <property type="match status" value="1"/>
</dbReference>
<dbReference type="AlphaFoldDB" id="A0A7V3YF58"/>
<sequence length="165" mass="18865">MDALEALRTRRSIRRFAPQTVEREKIEAIIDCARLAPSANNLQPWEFVVVTDQKKREEVARLTDYGKFIREAPVLVAVFCRETKYYLEDGCAATENILLAAWALGLGSCWVAGDKKPYAEEVRRLLGVPEGYRLVSLVAIGYPAEVPKGHTFKRELREVLHWEKF</sequence>
<evidence type="ECO:0000256" key="2">
    <source>
        <dbReference type="ARBA" id="ARBA00023002"/>
    </source>
</evidence>
<dbReference type="PANTHER" id="PTHR43673:SF10">
    <property type="entry name" value="NADH DEHYDROGENASE_NAD(P)H NITROREDUCTASE XCC3605-RELATED"/>
    <property type="match status" value="1"/>
</dbReference>
<feature type="domain" description="Nitroreductase" evidence="3">
    <location>
        <begin position="68"/>
        <end position="142"/>
    </location>
</feature>
<accession>A0A7V3YF58</accession>
<dbReference type="Pfam" id="PF00881">
    <property type="entry name" value="Nitroreductase"/>
    <property type="match status" value="2"/>
</dbReference>
<dbReference type="InterPro" id="IPR000415">
    <property type="entry name" value="Nitroreductase-like"/>
</dbReference>
<dbReference type="PANTHER" id="PTHR43673">
    <property type="entry name" value="NAD(P)H NITROREDUCTASE YDGI-RELATED"/>
    <property type="match status" value="1"/>
</dbReference>
<keyword evidence="2" id="KW-0560">Oxidoreductase</keyword>
<comment type="caution">
    <text evidence="4">The sequence shown here is derived from an EMBL/GenBank/DDBJ whole genome shotgun (WGS) entry which is preliminary data.</text>
</comment>
<proteinExistence type="inferred from homology"/>
<name>A0A7V3YF58_9BACT</name>
<protein>
    <submittedName>
        <fullName evidence="4">Nitroreductase family protein</fullName>
    </submittedName>
</protein>
<dbReference type="GO" id="GO:0016491">
    <property type="term" value="F:oxidoreductase activity"/>
    <property type="evidence" value="ECO:0007669"/>
    <property type="project" value="UniProtKB-KW"/>
</dbReference>
<organism evidence="4">
    <name type="scientific">Candidatus Caldatribacterium californiense</name>
    <dbReference type="NCBI Taxonomy" id="1454726"/>
    <lineage>
        <taxon>Bacteria</taxon>
        <taxon>Pseudomonadati</taxon>
        <taxon>Atribacterota</taxon>
        <taxon>Atribacteria</taxon>
        <taxon>Atribacterales</taxon>
        <taxon>Candidatus Caldatribacteriaceae</taxon>
        <taxon>Candidatus Caldatribacterium</taxon>
    </lineage>
</organism>
<feature type="domain" description="Nitroreductase" evidence="3">
    <location>
        <begin position="7"/>
        <end position="61"/>
    </location>
</feature>
<evidence type="ECO:0000256" key="1">
    <source>
        <dbReference type="ARBA" id="ARBA00007118"/>
    </source>
</evidence>
<dbReference type="Gene3D" id="3.40.109.10">
    <property type="entry name" value="NADH Oxidase"/>
    <property type="match status" value="1"/>
</dbReference>
<evidence type="ECO:0000259" key="3">
    <source>
        <dbReference type="Pfam" id="PF00881"/>
    </source>
</evidence>
<reference evidence="4" key="1">
    <citation type="journal article" date="2020" name="mSystems">
        <title>Genome- and Community-Level Interaction Insights into Carbon Utilization and Element Cycling Functions of Hydrothermarchaeota in Hydrothermal Sediment.</title>
        <authorList>
            <person name="Zhou Z."/>
            <person name="Liu Y."/>
            <person name="Xu W."/>
            <person name="Pan J."/>
            <person name="Luo Z.H."/>
            <person name="Li M."/>
        </authorList>
    </citation>
    <scope>NUCLEOTIDE SEQUENCE [LARGE SCALE GENOMIC DNA]</scope>
    <source>
        <strain evidence="4">SpSt-747</strain>
    </source>
</reference>